<protein>
    <submittedName>
        <fullName evidence="1">DUF6352 family protein</fullName>
    </submittedName>
</protein>
<evidence type="ECO:0000313" key="1">
    <source>
        <dbReference type="EMBL" id="UUX52033.1"/>
    </source>
</evidence>
<gene>
    <name evidence="1" type="ORF">NUH88_10080</name>
</gene>
<dbReference type="KEGG" id="naci:NUH88_10080"/>
<dbReference type="Pfam" id="PF19879">
    <property type="entry name" value="DUF6352"/>
    <property type="match status" value="1"/>
</dbReference>
<organism evidence="1 2">
    <name type="scientific">Nisaea acidiphila</name>
    <dbReference type="NCBI Taxonomy" id="1862145"/>
    <lineage>
        <taxon>Bacteria</taxon>
        <taxon>Pseudomonadati</taxon>
        <taxon>Pseudomonadota</taxon>
        <taxon>Alphaproteobacteria</taxon>
        <taxon>Rhodospirillales</taxon>
        <taxon>Thalassobaculaceae</taxon>
        <taxon>Nisaea</taxon>
    </lineage>
</organism>
<proteinExistence type="predicted"/>
<dbReference type="RefSeq" id="WP_257771859.1">
    <property type="nucleotide sequence ID" value="NZ_CP102480.1"/>
</dbReference>
<reference evidence="1" key="1">
    <citation type="submission" date="2022-08" db="EMBL/GenBank/DDBJ databases">
        <title>Nisaea acidiphila sp. nov., isolated from a marine algal debris and emended description of the genus Nisaea Urios et al. 2008.</title>
        <authorList>
            <person name="Kwon K."/>
        </authorList>
    </citation>
    <scope>NUCLEOTIDE SEQUENCE</scope>
    <source>
        <strain evidence="1">MEBiC11861</strain>
    </source>
</reference>
<dbReference type="InterPro" id="IPR045932">
    <property type="entry name" value="DUF6352"/>
</dbReference>
<accession>A0A9J7B041</accession>
<dbReference type="EMBL" id="CP102480">
    <property type="protein sequence ID" value="UUX52033.1"/>
    <property type="molecule type" value="Genomic_DNA"/>
</dbReference>
<name>A0A9J7B041_9PROT</name>
<sequence length="340" mass="37664">MAEARDFWISSGYGLLERNADGRLTVTDAFLRALFARPEIAPVAESCATERSLHAALLEDPRRPVSDMELAAFGDPDGRENYQIVLGFRDALLAADSLEAFYLSTFREGGISIPPLFLDQLAHVVCRNMLEGVTDPFRARAAELLFRSQRVTLQDGTVMCADEEIVDMHAAGQGYSSLERLIAENDTPLRSVELDVLTEENASIYWERSDRFDTVLDLTFTRPGLDALCRVLEAWVAHFLGVEVSVAPVRSIADEKWVWHIGLDVTSSAILNALYQGDEVPEEEMVNLLALFRLEFKSPEAMMPSIAGRPVYLGLAQDPSGVLRMKPQNLLVNLPLAPPA</sequence>
<dbReference type="AlphaFoldDB" id="A0A9J7B041"/>
<keyword evidence="2" id="KW-1185">Reference proteome</keyword>
<evidence type="ECO:0000313" key="2">
    <source>
        <dbReference type="Proteomes" id="UP001060336"/>
    </source>
</evidence>
<dbReference type="Proteomes" id="UP001060336">
    <property type="component" value="Chromosome"/>
</dbReference>